<dbReference type="GO" id="GO:0016705">
    <property type="term" value="F:oxidoreductase activity, acting on paired donors, with incorporation or reduction of molecular oxygen"/>
    <property type="evidence" value="ECO:0007669"/>
    <property type="project" value="UniProtKB-ARBA"/>
</dbReference>
<evidence type="ECO:0000256" key="7">
    <source>
        <dbReference type="SAM" id="Phobius"/>
    </source>
</evidence>
<name>A0A7K2IY36_9ACTN</name>
<keyword evidence="2" id="KW-0479">Metal-binding</keyword>
<dbReference type="Pfam" id="PF09990">
    <property type="entry name" value="DUF2231"/>
    <property type="match status" value="1"/>
</dbReference>
<evidence type="ECO:0000313" key="9">
    <source>
        <dbReference type="EMBL" id="MYR34898.1"/>
    </source>
</evidence>
<gene>
    <name evidence="9" type="ORF">GTW20_22225</name>
</gene>
<keyword evidence="7" id="KW-0472">Membrane</keyword>
<feature type="domain" description="Rieske" evidence="8">
    <location>
        <begin position="182"/>
        <end position="278"/>
    </location>
</feature>
<feature type="transmembrane region" description="Helical" evidence="7">
    <location>
        <begin position="142"/>
        <end position="163"/>
    </location>
</feature>
<protein>
    <submittedName>
        <fullName evidence="9">Rieske 2Fe-2S domain-containing protein</fullName>
    </submittedName>
</protein>
<accession>A0A7K2IY36</accession>
<evidence type="ECO:0000256" key="1">
    <source>
        <dbReference type="ARBA" id="ARBA00022714"/>
    </source>
</evidence>
<sequence length="285" mass="29745">MRLGERIRAIEDDERLDPAVSRLKAIAERLPEGPVRDFLYGVWTGHPLHPIMVHLPLGSWVGAVVLDTLPGDHRRSAAALVDLGLLGVLPTAVSGLADWSRQHERQQRVGVVHASINGVGTVLFGASCAARRTGRHGWGRAFALAGLGAVGLGGALGGHIAYYRAGGANSADALIDLTPDGWHDLGALEDFPEEGLGQGDIEGVPVVVTRTGGSVFAALGACPHMGAPLAEGELVDGCVRCPWHGSEFRVDGGTVVHGPATAALETFETSVVDGRLMVRLLRPGG</sequence>
<evidence type="ECO:0000256" key="2">
    <source>
        <dbReference type="ARBA" id="ARBA00022723"/>
    </source>
</evidence>
<dbReference type="PANTHER" id="PTHR21496">
    <property type="entry name" value="FERREDOXIN-RELATED"/>
    <property type="match status" value="1"/>
</dbReference>
<dbReference type="Proteomes" id="UP000467124">
    <property type="component" value="Unassembled WGS sequence"/>
</dbReference>
<proteinExistence type="inferred from homology"/>
<comment type="cofactor">
    <cofactor evidence="5">
        <name>[2Fe-2S] cluster</name>
        <dbReference type="ChEBI" id="CHEBI:190135"/>
    </cofactor>
</comment>
<organism evidence="9 10">
    <name type="scientific">Nocardiopsis alba</name>
    <dbReference type="NCBI Taxonomy" id="53437"/>
    <lineage>
        <taxon>Bacteria</taxon>
        <taxon>Bacillati</taxon>
        <taxon>Actinomycetota</taxon>
        <taxon>Actinomycetes</taxon>
        <taxon>Streptosporangiales</taxon>
        <taxon>Nocardiopsidaceae</taxon>
        <taxon>Nocardiopsis</taxon>
    </lineage>
</organism>
<evidence type="ECO:0000256" key="4">
    <source>
        <dbReference type="ARBA" id="ARBA00023014"/>
    </source>
</evidence>
<keyword evidence="3" id="KW-0408">Iron</keyword>
<keyword evidence="7" id="KW-1133">Transmembrane helix</keyword>
<reference evidence="9 10" key="1">
    <citation type="journal article" date="2019" name="Nat. Commun.">
        <title>The antimicrobial potential of Streptomyces from insect microbiomes.</title>
        <authorList>
            <person name="Chevrette M.G."/>
            <person name="Carlson C.M."/>
            <person name="Ortega H.E."/>
            <person name="Thomas C."/>
            <person name="Ananiev G.E."/>
            <person name="Barns K.J."/>
            <person name="Book A.J."/>
            <person name="Cagnazzo J."/>
            <person name="Carlos C."/>
            <person name="Flanigan W."/>
            <person name="Grubbs K.J."/>
            <person name="Horn H.A."/>
            <person name="Hoffmann F.M."/>
            <person name="Klassen J.L."/>
            <person name="Knack J.J."/>
            <person name="Lewin G.R."/>
            <person name="McDonald B.R."/>
            <person name="Muller L."/>
            <person name="Melo W.G.P."/>
            <person name="Pinto-Tomas A.A."/>
            <person name="Schmitz A."/>
            <person name="Wendt-Pienkowski E."/>
            <person name="Wildman S."/>
            <person name="Zhao M."/>
            <person name="Zhang F."/>
            <person name="Bugni T.S."/>
            <person name="Andes D.R."/>
            <person name="Pupo M.T."/>
            <person name="Currie C.R."/>
        </authorList>
    </citation>
    <scope>NUCLEOTIDE SEQUENCE [LARGE SCALE GENOMIC DNA]</scope>
    <source>
        <strain evidence="9 10">SID5840</strain>
    </source>
</reference>
<dbReference type="CDD" id="cd03467">
    <property type="entry name" value="Rieske"/>
    <property type="match status" value="1"/>
</dbReference>
<evidence type="ECO:0000313" key="10">
    <source>
        <dbReference type="Proteomes" id="UP000467124"/>
    </source>
</evidence>
<dbReference type="AlphaFoldDB" id="A0A7K2IY36"/>
<dbReference type="Pfam" id="PF00355">
    <property type="entry name" value="Rieske"/>
    <property type="match status" value="1"/>
</dbReference>
<dbReference type="EMBL" id="WWHY01000001">
    <property type="protein sequence ID" value="MYR34898.1"/>
    <property type="molecule type" value="Genomic_DNA"/>
</dbReference>
<dbReference type="InterPro" id="IPR017941">
    <property type="entry name" value="Rieske_2Fe-2S"/>
</dbReference>
<dbReference type="InterPro" id="IPR019251">
    <property type="entry name" value="DUF2231_TM"/>
</dbReference>
<dbReference type="RefSeq" id="WP_041561944.1">
    <property type="nucleotide sequence ID" value="NZ_JBEXQM010000034.1"/>
</dbReference>
<comment type="similarity">
    <text evidence="6">Belongs to the bacterial ring-hydroxylating dioxygenase ferredoxin component family.</text>
</comment>
<keyword evidence="7" id="KW-0812">Transmembrane</keyword>
<dbReference type="SUPFAM" id="SSF50022">
    <property type="entry name" value="ISP domain"/>
    <property type="match status" value="1"/>
</dbReference>
<keyword evidence="1" id="KW-0001">2Fe-2S</keyword>
<evidence type="ECO:0000256" key="3">
    <source>
        <dbReference type="ARBA" id="ARBA00023004"/>
    </source>
</evidence>
<keyword evidence="4" id="KW-0411">Iron-sulfur</keyword>
<dbReference type="InterPro" id="IPR036922">
    <property type="entry name" value="Rieske_2Fe-2S_sf"/>
</dbReference>
<dbReference type="PROSITE" id="PS51296">
    <property type="entry name" value="RIESKE"/>
    <property type="match status" value="1"/>
</dbReference>
<dbReference type="GO" id="GO:0046872">
    <property type="term" value="F:metal ion binding"/>
    <property type="evidence" value="ECO:0007669"/>
    <property type="project" value="UniProtKB-KW"/>
</dbReference>
<feature type="transmembrane region" description="Helical" evidence="7">
    <location>
        <begin position="109"/>
        <end position="130"/>
    </location>
</feature>
<comment type="caution">
    <text evidence="9">The sequence shown here is derived from an EMBL/GenBank/DDBJ whole genome shotgun (WGS) entry which is preliminary data.</text>
</comment>
<evidence type="ECO:0000259" key="8">
    <source>
        <dbReference type="PROSITE" id="PS51296"/>
    </source>
</evidence>
<evidence type="ECO:0000256" key="5">
    <source>
        <dbReference type="ARBA" id="ARBA00034078"/>
    </source>
</evidence>
<dbReference type="PANTHER" id="PTHR21496:SF0">
    <property type="entry name" value="RIESKE DOMAIN-CONTAINING PROTEIN"/>
    <property type="match status" value="1"/>
</dbReference>
<dbReference type="GO" id="GO:0051537">
    <property type="term" value="F:2 iron, 2 sulfur cluster binding"/>
    <property type="evidence" value="ECO:0007669"/>
    <property type="project" value="UniProtKB-KW"/>
</dbReference>
<dbReference type="Gene3D" id="2.102.10.10">
    <property type="entry name" value="Rieske [2Fe-2S] iron-sulphur domain"/>
    <property type="match status" value="1"/>
</dbReference>
<dbReference type="GO" id="GO:0004497">
    <property type="term" value="F:monooxygenase activity"/>
    <property type="evidence" value="ECO:0007669"/>
    <property type="project" value="UniProtKB-ARBA"/>
</dbReference>
<evidence type="ECO:0000256" key="6">
    <source>
        <dbReference type="ARBA" id="ARBA00038001"/>
    </source>
</evidence>